<dbReference type="AlphaFoldDB" id="A0AAV8VLL6"/>
<dbReference type="Proteomes" id="UP001159042">
    <property type="component" value="Unassembled WGS sequence"/>
</dbReference>
<evidence type="ECO:0000313" key="1">
    <source>
        <dbReference type="EMBL" id="KAJ8915113.1"/>
    </source>
</evidence>
<reference evidence="1 2" key="1">
    <citation type="journal article" date="2023" name="Insect Mol. Biol.">
        <title>Genome sequencing provides insights into the evolution of gene families encoding plant cell wall-degrading enzymes in longhorned beetles.</title>
        <authorList>
            <person name="Shin N.R."/>
            <person name="Okamura Y."/>
            <person name="Kirsch R."/>
            <person name="Pauchet Y."/>
        </authorList>
    </citation>
    <scope>NUCLEOTIDE SEQUENCE [LARGE SCALE GENOMIC DNA]</scope>
    <source>
        <strain evidence="1">EAD_L_NR</strain>
    </source>
</reference>
<protein>
    <submittedName>
        <fullName evidence="1">Uncharacterized protein</fullName>
    </submittedName>
</protein>
<keyword evidence="2" id="KW-1185">Reference proteome</keyword>
<organism evidence="1 2">
    <name type="scientific">Exocentrus adspersus</name>
    <dbReference type="NCBI Taxonomy" id="1586481"/>
    <lineage>
        <taxon>Eukaryota</taxon>
        <taxon>Metazoa</taxon>
        <taxon>Ecdysozoa</taxon>
        <taxon>Arthropoda</taxon>
        <taxon>Hexapoda</taxon>
        <taxon>Insecta</taxon>
        <taxon>Pterygota</taxon>
        <taxon>Neoptera</taxon>
        <taxon>Endopterygota</taxon>
        <taxon>Coleoptera</taxon>
        <taxon>Polyphaga</taxon>
        <taxon>Cucujiformia</taxon>
        <taxon>Chrysomeloidea</taxon>
        <taxon>Cerambycidae</taxon>
        <taxon>Lamiinae</taxon>
        <taxon>Acanthocinini</taxon>
        <taxon>Exocentrus</taxon>
    </lineage>
</organism>
<comment type="caution">
    <text evidence="1">The sequence shown here is derived from an EMBL/GenBank/DDBJ whole genome shotgun (WGS) entry which is preliminary data.</text>
</comment>
<name>A0AAV8VLL6_9CUCU</name>
<sequence>MVMMCKLRHRDDTVVDFTHCSTTAFTDETMFDVALTQMDQIVSICHYVRVEEIPEFLYTKTSRCFISDVTRLNELMSTW</sequence>
<gene>
    <name evidence="1" type="ORF">NQ315_000365</name>
</gene>
<accession>A0AAV8VLL6</accession>
<dbReference type="EMBL" id="JANEYG010000057">
    <property type="protein sequence ID" value="KAJ8915113.1"/>
    <property type="molecule type" value="Genomic_DNA"/>
</dbReference>
<proteinExistence type="predicted"/>
<evidence type="ECO:0000313" key="2">
    <source>
        <dbReference type="Proteomes" id="UP001159042"/>
    </source>
</evidence>